<evidence type="ECO:0000313" key="3">
    <source>
        <dbReference type="EMBL" id="GAA3739337.1"/>
    </source>
</evidence>
<dbReference type="Proteomes" id="UP001499884">
    <property type="component" value="Unassembled WGS sequence"/>
</dbReference>
<protein>
    <recommendedName>
        <fullName evidence="2">Transglycosylase SLT domain-containing protein</fullName>
    </recommendedName>
</protein>
<reference evidence="4" key="1">
    <citation type="journal article" date="2019" name="Int. J. Syst. Evol. Microbiol.">
        <title>The Global Catalogue of Microorganisms (GCM) 10K type strain sequencing project: providing services to taxonomists for standard genome sequencing and annotation.</title>
        <authorList>
            <consortium name="The Broad Institute Genomics Platform"/>
            <consortium name="The Broad Institute Genome Sequencing Center for Infectious Disease"/>
            <person name="Wu L."/>
            <person name="Ma J."/>
        </authorList>
    </citation>
    <scope>NUCLEOTIDE SEQUENCE [LARGE SCALE GENOMIC DNA]</scope>
    <source>
        <strain evidence="4">JCM 30846</strain>
    </source>
</reference>
<comment type="caution">
    <text evidence="3">The sequence shown here is derived from an EMBL/GenBank/DDBJ whole genome shotgun (WGS) entry which is preliminary data.</text>
</comment>
<evidence type="ECO:0000256" key="1">
    <source>
        <dbReference type="SAM" id="SignalP"/>
    </source>
</evidence>
<feature type="domain" description="Transglycosylase SLT" evidence="2">
    <location>
        <begin position="180"/>
        <end position="250"/>
    </location>
</feature>
<name>A0ABP7FGI9_9ACTN</name>
<dbReference type="EMBL" id="BAABEP010000029">
    <property type="protein sequence ID" value="GAA3739337.1"/>
    <property type="molecule type" value="Genomic_DNA"/>
</dbReference>
<dbReference type="InterPro" id="IPR023346">
    <property type="entry name" value="Lysozyme-like_dom_sf"/>
</dbReference>
<dbReference type="SUPFAM" id="SSF53955">
    <property type="entry name" value="Lysozyme-like"/>
    <property type="match status" value="1"/>
</dbReference>
<dbReference type="Pfam" id="PF01464">
    <property type="entry name" value="SLT"/>
    <property type="match status" value="1"/>
</dbReference>
<evidence type="ECO:0000259" key="2">
    <source>
        <dbReference type="Pfam" id="PF01464"/>
    </source>
</evidence>
<keyword evidence="4" id="KW-1185">Reference proteome</keyword>
<feature type="chain" id="PRO_5045243395" description="Transglycosylase SLT domain-containing protein" evidence="1">
    <location>
        <begin position="35"/>
        <end position="255"/>
    </location>
</feature>
<gene>
    <name evidence="3" type="ORF">GCM10023082_40590</name>
</gene>
<dbReference type="InterPro" id="IPR008258">
    <property type="entry name" value="Transglycosylase_SLT_dom_1"/>
</dbReference>
<proteinExistence type="predicted"/>
<evidence type="ECO:0000313" key="4">
    <source>
        <dbReference type="Proteomes" id="UP001499884"/>
    </source>
</evidence>
<organism evidence="3 4">
    <name type="scientific">Streptomyces tremellae</name>
    <dbReference type="NCBI Taxonomy" id="1124239"/>
    <lineage>
        <taxon>Bacteria</taxon>
        <taxon>Bacillati</taxon>
        <taxon>Actinomycetota</taxon>
        <taxon>Actinomycetes</taxon>
        <taxon>Kitasatosporales</taxon>
        <taxon>Streptomycetaceae</taxon>
        <taxon>Streptomyces</taxon>
    </lineage>
</organism>
<dbReference type="RefSeq" id="WP_345649310.1">
    <property type="nucleotide sequence ID" value="NZ_BAABEP010000029.1"/>
</dbReference>
<sequence>MSASRTPAFRLNLSRKVTIAATMGAIGAGSLAFAAAPGHDSAAAASPARTVAAAPVAWSGSEQATALHASIAKQQITAQSAAKAQAAAFTKAANKAKDDEAAKAKAAKEHAAAKAKAKAAKVKAAKAAKAQAAAKKAAAAKGRAAKPAYANNLNGWIRESLSIMKKHHIPGSYSGIYRNVIRESSGNPKAINLWDINAQKGIPSKGLLQVIPPTFASYHVTGTPNNIYDPVANIVAACNYAADKYGSMDNVDSAY</sequence>
<accession>A0ABP7FGI9</accession>
<feature type="signal peptide" evidence="1">
    <location>
        <begin position="1"/>
        <end position="34"/>
    </location>
</feature>
<keyword evidence="1" id="KW-0732">Signal</keyword>